<dbReference type="AlphaFoldDB" id="A0AA39LXJ7"/>
<comment type="caution">
    <text evidence="2">The sequence shown here is derived from an EMBL/GenBank/DDBJ whole genome shotgun (WGS) entry which is preliminary data.</text>
</comment>
<dbReference type="Proteomes" id="UP001175271">
    <property type="component" value="Unassembled WGS sequence"/>
</dbReference>
<dbReference type="EMBL" id="JAUCMV010000003">
    <property type="protein sequence ID" value="KAK0413941.1"/>
    <property type="molecule type" value="Genomic_DNA"/>
</dbReference>
<evidence type="ECO:0000256" key="1">
    <source>
        <dbReference type="SAM" id="MobiDB-lite"/>
    </source>
</evidence>
<protein>
    <submittedName>
        <fullName evidence="2">Uncharacterized protein</fullName>
    </submittedName>
</protein>
<name>A0AA39LXJ7_9BILA</name>
<sequence length="167" mass="19016">MKVEDSARYGMAKEPNPTRAMRSRRCPPRIRITFIDMCSTKFRLSNSSPITLSRFEICSKDVNFLSPSGRRHRGRGHQRYWGFVQSTTVSRPPGEGADPLNLLLGAAFHEITEIFHFALRFHSRGCCSGWCRCSGRCRRCRLRPPPDTPPNGHLIVFICIKSHADVL</sequence>
<reference evidence="2" key="1">
    <citation type="submission" date="2023-06" db="EMBL/GenBank/DDBJ databases">
        <title>Genomic analysis of the entomopathogenic nematode Steinernema hermaphroditum.</title>
        <authorList>
            <person name="Schwarz E.M."/>
            <person name="Heppert J.K."/>
            <person name="Baniya A."/>
            <person name="Schwartz H.T."/>
            <person name="Tan C.-H."/>
            <person name="Antoshechkin I."/>
            <person name="Sternberg P.W."/>
            <person name="Goodrich-Blair H."/>
            <person name="Dillman A.R."/>
        </authorList>
    </citation>
    <scope>NUCLEOTIDE SEQUENCE</scope>
    <source>
        <strain evidence="2">PS9179</strain>
        <tissue evidence="2">Whole animal</tissue>
    </source>
</reference>
<feature type="region of interest" description="Disordered" evidence="1">
    <location>
        <begin position="1"/>
        <end position="23"/>
    </location>
</feature>
<organism evidence="2 3">
    <name type="scientific">Steinernema hermaphroditum</name>
    <dbReference type="NCBI Taxonomy" id="289476"/>
    <lineage>
        <taxon>Eukaryota</taxon>
        <taxon>Metazoa</taxon>
        <taxon>Ecdysozoa</taxon>
        <taxon>Nematoda</taxon>
        <taxon>Chromadorea</taxon>
        <taxon>Rhabditida</taxon>
        <taxon>Tylenchina</taxon>
        <taxon>Panagrolaimomorpha</taxon>
        <taxon>Strongyloidoidea</taxon>
        <taxon>Steinernematidae</taxon>
        <taxon>Steinernema</taxon>
    </lineage>
</organism>
<accession>A0AA39LXJ7</accession>
<keyword evidence="3" id="KW-1185">Reference proteome</keyword>
<evidence type="ECO:0000313" key="2">
    <source>
        <dbReference type="EMBL" id="KAK0413941.1"/>
    </source>
</evidence>
<evidence type="ECO:0000313" key="3">
    <source>
        <dbReference type="Proteomes" id="UP001175271"/>
    </source>
</evidence>
<proteinExistence type="predicted"/>
<gene>
    <name evidence="2" type="ORF">QR680_007070</name>
</gene>